<dbReference type="Gene3D" id="3.90.180.10">
    <property type="entry name" value="Medium-chain alcohol dehydrogenases, catalytic domain"/>
    <property type="match status" value="1"/>
</dbReference>
<dbReference type="KEGG" id="ela:UCREL1_453"/>
<dbReference type="InterPro" id="IPR047122">
    <property type="entry name" value="Trans-enoyl_RdTase-like"/>
</dbReference>
<evidence type="ECO:0000256" key="2">
    <source>
        <dbReference type="ARBA" id="ARBA00023002"/>
    </source>
</evidence>
<evidence type="ECO:0000313" key="5">
    <source>
        <dbReference type="Proteomes" id="UP000012174"/>
    </source>
</evidence>
<gene>
    <name evidence="4" type="ORF">UCREL1_453</name>
</gene>
<dbReference type="EMBL" id="KB705446">
    <property type="protein sequence ID" value="EMR72494.1"/>
    <property type="molecule type" value="Genomic_DNA"/>
</dbReference>
<dbReference type="InterPro" id="IPR013154">
    <property type="entry name" value="ADH-like_N"/>
</dbReference>
<accession>M7T0Q6</accession>
<evidence type="ECO:0000256" key="1">
    <source>
        <dbReference type="ARBA" id="ARBA00008072"/>
    </source>
</evidence>
<feature type="domain" description="Alcohol dehydrogenase-like N-terminal" evidence="3">
    <location>
        <begin position="29"/>
        <end position="97"/>
    </location>
</feature>
<dbReference type="Gene3D" id="3.40.50.720">
    <property type="entry name" value="NAD(P)-binding Rossmann-like Domain"/>
    <property type="match status" value="1"/>
</dbReference>
<protein>
    <submittedName>
        <fullName evidence="4">Putative alcohol dehydrogenase protein</fullName>
    </submittedName>
</protein>
<dbReference type="AlphaFoldDB" id="M7T0Q6"/>
<dbReference type="InterPro" id="IPR036291">
    <property type="entry name" value="NAD(P)-bd_dom_sf"/>
</dbReference>
<dbReference type="SUPFAM" id="SSF50129">
    <property type="entry name" value="GroES-like"/>
    <property type="match status" value="1"/>
</dbReference>
<dbReference type="InterPro" id="IPR011032">
    <property type="entry name" value="GroES-like_sf"/>
</dbReference>
<keyword evidence="5" id="KW-1185">Reference proteome</keyword>
<dbReference type="eggNOG" id="KOG1198">
    <property type="taxonomic scope" value="Eukaryota"/>
</dbReference>
<reference evidence="5" key="1">
    <citation type="journal article" date="2013" name="Genome Announc.">
        <title>Draft genome sequence of the grapevine dieback fungus Eutypa lata UCR-EL1.</title>
        <authorList>
            <person name="Blanco-Ulate B."/>
            <person name="Rolshausen P.E."/>
            <person name="Cantu D."/>
        </authorList>
    </citation>
    <scope>NUCLEOTIDE SEQUENCE [LARGE SCALE GENOMIC DNA]</scope>
    <source>
        <strain evidence="5">UCR-EL1</strain>
    </source>
</reference>
<dbReference type="OrthoDB" id="3233595at2759"/>
<comment type="similarity">
    <text evidence="1">Belongs to the zinc-containing alcohol dehydrogenase family.</text>
</comment>
<evidence type="ECO:0000313" key="4">
    <source>
        <dbReference type="EMBL" id="EMR72494.1"/>
    </source>
</evidence>
<dbReference type="HOGENOM" id="CLU_026673_16_0_1"/>
<dbReference type="Proteomes" id="UP000012174">
    <property type="component" value="Unassembled WGS sequence"/>
</dbReference>
<keyword evidence="2" id="KW-0560">Oxidoreductase</keyword>
<organism evidence="4 5">
    <name type="scientific">Eutypa lata (strain UCR-EL1)</name>
    <name type="common">Grapevine dieback disease fungus</name>
    <name type="synonym">Eutypa armeniacae</name>
    <dbReference type="NCBI Taxonomy" id="1287681"/>
    <lineage>
        <taxon>Eukaryota</taxon>
        <taxon>Fungi</taxon>
        <taxon>Dikarya</taxon>
        <taxon>Ascomycota</taxon>
        <taxon>Pezizomycotina</taxon>
        <taxon>Sordariomycetes</taxon>
        <taxon>Xylariomycetidae</taxon>
        <taxon>Xylariales</taxon>
        <taxon>Diatrypaceae</taxon>
        <taxon>Eutypa</taxon>
    </lineage>
</organism>
<dbReference type="Pfam" id="PF08240">
    <property type="entry name" value="ADH_N"/>
    <property type="match status" value="1"/>
</dbReference>
<proteinExistence type="inferred from homology"/>
<dbReference type="PANTHER" id="PTHR45348">
    <property type="entry name" value="HYPOTHETICAL OXIDOREDUCTASE (EUROFUNG)"/>
    <property type="match status" value="1"/>
</dbReference>
<name>M7T0Q6_EUTLA</name>
<evidence type="ECO:0000259" key="3">
    <source>
        <dbReference type="Pfam" id="PF08240"/>
    </source>
</evidence>
<dbReference type="PANTHER" id="PTHR45348:SF5">
    <property type="entry name" value="OXIDOREDUCTASE, PUTATIVE (AFU_ORTHOLOGUE AFUA_8G01420)-RELATED"/>
    <property type="match status" value="1"/>
</dbReference>
<dbReference type="SUPFAM" id="SSF51735">
    <property type="entry name" value="NAD(P)-binding Rossmann-fold domains"/>
    <property type="match status" value="1"/>
</dbReference>
<dbReference type="OMA" id="MTPHGSF"/>
<sequence length="335" mass="35352">MATMKEVINYPGAVVKIIESPIPEPSAFQVLIKVVVSGCNPKDWKVPDFAAAYDGPDGTVLARTKKTPTNQGDDIAGIVEKVGPGVVEFKPGDRVAAFHEMGSPGEAATIPLAALTAAVALYRHLKLPMPWAPADTAIPFVIYGASTAVGAFAAKLATLGNVHPIIAIAGGGKGYVETLIDRTKGDVVIDYRGGPDETIRQIRKHLEETGVQVQPRHGLDSGIGPQCAKILKEVIVPGGSVNLVLPSNFDTSPAIKSTTSVGDAHNLDGAGDARELAFVLCRYFTRGLQQRTFAGHPFEVRSKGLEGVEQALRDLKAGRASAVKYVFRVADTPGL</sequence>
<dbReference type="GO" id="GO:0016651">
    <property type="term" value="F:oxidoreductase activity, acting on NAD(P)H"/>
    <property type="evidence" value="ECO:0007669"/>
    <property type="project" value="InterPro"/>
</dbReference>